<evidence type="ECO:0000256" key="1">
    <source>
        <dbReference type="ARBA" id="ARBA00023015"/>
    </source>
</evidence>
<dbReference type="SMART" id="SM00100">
    <property type="entry name" value="cNMP"/>
    <property type="match status" value="1"/>
</dbReference>
<dbReference type="GO" id="GO:0003677">
    <property type="term" value="F:DNA binding"/>
    <property type="evidence" value="ECO:0007669"/>
    <property type="project" value="UniProtKB-KW"/>
</dbReference>
<dbReference type="PANTHER" id="PTHR24567">
    <property type="entry name" value="CRP FAMILY TRANSCRIPTIONAL REGULATORY PROTEIN"/>
    <property type="match status" value="1"/>
</dbReference>
<dbReference type="GO" id="GO:0003700">
    <property type="term" value="F:DNA-binding transcription factor activity"/>
    <property type="evidence" value="ECO:0007669"/>
    <property type="project" value="TreeGrafter"/>
</dbReference>
<dbReference type="InterPro" id="IPR036388">
    <property type="entry name" value="WH-like_DNA-bd_sf"/>
</dbReference>
<dbReference type="GO" id="GO:0005829">
    <property type="term" value="C:cytosol"/>
    <property type="evidence" value="ECO:0007669"/>
    <property type="project" value="TreeGrafter"/>
</dbReference>
<dbReference type="SUPFAM" id="SSF46785">
    <property type="entry name" value="Winged helix' DNA-binding domain"/>
    <property type="match status" value="1"/>
</dbReference>
<evidence type="ECO:0000313" key="6">
    <source>
        <dbReference type="Proteomes" id="UP000238563"/>
    </source>
</evidence>
<keyword evidence="6" id="KW-1185">Reference proteome</keyword>
<protein>
    <submittedName>
        <fullName evidence="5">Crp/Fnr family transcriptional regulator</fullName>
    </submittedName>
</protein>
<dbReference type="Proteomes" id="UP000238563">
    <property type="component" value="Unassembled WGS sequence"/>
</dbReference>
<dbReference type="RefSeq" id="WP_105733291.1">
    <property type="nucleotide sequence ID" value="NZ_QLKY01000008.1"/>
</dbReference>
<dbReference type="InterPro" id="IPR000595">
    <property type="entry name" value="cNMP-bd_dom"/>
</dbReference>
<accession>A0A2S9JPF6</accession>
<dbReference type="SUPFAM" id="SSF51206">
    <property type="entry name" value="cAMP-binding domain-like"/>
    <property type="match status" value="1"/>
</dbReference>
<sequence>MARMSRANAERIMCEAGWLAQMPEAFRVRLFQNALLQKFDAGQVIFRPGDPAGGIYGLVSGTVTVDTAPLDSTPRLIHIAVPGGWTGEDSFMTGKPRRIELFARSETWVMHVPLETMEQMAASDPGNIRAFGVISILAADKLLRIVHDLQKKSVSSRIASVLHRMSWATDVPISVSQENLGILTNTSRKQVNNAIQRFIEAGWIETGYRSITVTNPLALRRHAEQDVVD</sequence>
<dbReference type="Gene3D" id="2.60.120.10">
    <property type="entry name" value="Jelly Rolls"/>
    <property type="match status" value="1"/>
</dbReference>
<dbReference type="InterPro" id="IPR014710">
    <property type="entry name" value="RmlC-like_jellyroll"/>
</dbReference>
<dbReference type="AlphaFoldDB" id="A0A2S9JPF6"/>
<dbReference type="EMBL" id="PVBT01000002">
    <property type="protein sequence ID" value="PRD55061.1"/>
    <property type="molecule type" value="Genomic_DNA"/>
</dbReference>
<evidence type="ECO:0000256" key="3">
    <source>
        <dbReference type="ARBA" id="ARBA00023163"/>
    </source>
</evidence>
<evidence type="ECO:0000259" key="4">
    <source>
        <dbReference type="PROSITE" id="PS50042"/>
    </source>
</evidence>
<dbReference type="PROSITE" id="PS50042">
    <property type="entry name" value="CNMP_BINDING_3"/>
    <property type="match status" value="1"/>
</dbReference>
<dbReference type="InterPro" id="IPR050397">
    <property type="entry name" value="Env_Response_Regulators"/>
</dbReference>
<evidence type="ECO:0000313" key="5">
    <source>
        <dbReference type="EMBL" id="PRD55061.1"/>
    </source>
</evidence>
<name>A0A2S9JPF6_9HYPH</name>
<dbReference type="PANTHER" id="PTHR24567:SF74">
    <property type="entry name" value="HTH-TYPE TRANSCRIPTIONAL REGULATOR ARCR"/>
    <property type="match status" value="1"/>
</dbReference>
<dbReference type="OrthoDB" id="3525895at2"/>
<gene>
    <name evidence="5" type="ORF">C5750_07685</name>
</gene>
<dbReference type="Pfam" id="PF00027">
    <property type="entry name" value="cNMP_binding"/>
    <property type="match status" value="1"/>
</dbReference>
<dbReference type="Pfam" id="PF13545">
    <property type="entry name" value="HTH_Crp_2"/>
    <property type="match status" value="1"/>
</dbReference>
<keyword evidence="3" id="KW-0804">Transcription</keyword>
<keyword evidence="1" id="KW-0805">Transcription regulation</keyword>
<proteinExistence type="predicted"/>
<dbReference type="InterPro" id="IPR036390">
    <property type="entry name" value="WH_DNA-bd_sf"/>
</dbReference>
<keyword evidence="2" id="KW-0238">DNA-binding</keyword>
<dbReference type="InterPro" id="IPR012318">
    <property type="entry name" value="HTH_CRP"/>
</dbReference>
<organism evidence="5 6">
    <name type="scientific">Phyllobacterium myrsinacearum</name>
    <dbReference type="NCBI Taxonomy" id="28101"/>
    <lineage>
        <taxon>Bacteria</taxon>
        <taxon>Pseudomonadati</taxon>
        <taxon>Pseudomonadota</taxon>
        <taxon>Alphaproteobacteria</taxon>
        <taxon>Hyphomicrobiales</taxon>
        <taxon>Phyllobacteriaceae</taxon>
        <taxon>Phyllobacterium</taxon>
    </lineage>
</organism>
<comment type="caution">
    <text evidence="5">The sequence shown here is derived from an EMBL/GenBank/DDBJ whole genome shotgun (WGS) entry which is preliminary data.</text>
</comment>
<evidence type="ECO:0000256" key="2">
    <source>
        <dbReference type="ARBA" id="ARBA00023125"/>
    </source>
</evidence>
<dbReference type="Gene3D" id="1.10.10.10">
    <property type="entry name" value="Winged helix-like DNA-binding domain superfamily/Winged helix DNA-binding domain"/>
    <property type="match status" value="1"/>
</dbReference>
<dbReference type="InterPro" id="IPR018490">
    <property type="entry name" value="cNMP-bd_dom_sf"/>
</dbReference>
<reference evidence="5 6" key="1">
    <citation type="submission" date="2018-02" db="EMBL/GenBank/DDBJ databases">
        <title>The draft genome of Phyllobacterium myrsinacearum DSM5892.</title>
        <authorList>
            <person name="Li L."/>
            <person name="Liu L."/>
            <person name="Zhang X."/>
            <person name="Wang T."/>
        </authorList>
    </citation>
    <scope>NUCLEOTIDE SEQUENCE [LARGE SCALE GENOMIC DNA]</scope>
    <source>
        <strain evidence="5 6">DSM 5892</strain>
    </source>
</reference>
<feature type="domain" description="Cyclic nucleotide-binding" evidence="4">
    <location>
        <begin position="18"/>
        <end position="120"/>
    </location>
</feature>
<dbReference type="CDD" id="cd00038">
    <property type="entry name" value="CAP_ED"/>
    <property type="match status" value="1"/>
</dbReference>